<dbReference type="AlphaFoldDB" id="A0A4Q5M0V3"/>
<organism evidence="3 4">
    <name type="scientific">Emticicia agri</name>
    <dbReference type="NCBI Taxonomy" id="2492393"/>
    <lineage>
        <taxon>Bacteria</taxon>
        <taxon>Pseudomonadati</taxon>
        <taxon>Bacteroidota</taxon>
        <taxon>Cytophagia</taxon>
        <taxon>Cytophagales</taxon>
        <taxon>Leadbetterellaceae</taxon>
        <taxon>Emticicia</taxon>
    </lineage>
</organism>
<keyword evidence="4" id="KW-1185">Reference proteome</keyword>
<dbReference type="OrthoDB" id="9807486at2"/>
<comment type="similarity">
    <text evidence="1 2">Belongs to the UPF0301 (AlgH) family.</text>
</comment>
<evidence type="ECO:0000256" key="1">
    <source>
        <dbReference type="ARBA" id="ARBA00009600"/>
    </source>
</evidence>
<dbReference type="RefSeq" id="WP_130020711.1">
    <property type="nucleotide sequence ID" value="NZ_SEWF01000011.1"/>
</dbReference>
<proteinExistence type="inferred from homology"/>
<gene>
    <name evidence="3" type="ORF">EWM59_09385</name>
</gene>
<dbReference type="Pfam" id="PF02622">
    <property type="entry name" value="DUF179"/>
    <property type="match status" value="1"/>
</dbReference>
<dbReference type="Gene3D" id="3.40.1740.10">
    <property type="entry name" value="VC0467-like"/>
    <property type="match status" value="1"/>
</dbReference>
<name>A0A4Q5M0V3_9BACT</name>
<dbReference type="HAMAP" id="MF_00758">
    <property type="entry name" value="UPF0301"/>
    <property type="match status" value="1"/>
</dbReference>
<dbReference type="SUPFAM" id="SSF143456">
    <property type="entry name" value="VC0467-like"/>
    <property type="match status" value="1"/>
</dbReference>
<dbReference type="GO" id="GO:0005829">
    <property type="term" value="C:cytosol"/>
    <property type="evidence" value="ECO:0007669"/>
    <property type="project" value="TreeGrafter"/>
</dbReference>
<dbReference type="EMBL" id="SEWF01000011">
    <property type="protein sequence ID" value="RYU95831.1"/>
    <property type="molecule type" value="Genomic_DNA"/>
</dbReference>
<sequence length="181" mass="20267">MKAGKGKLLIAEPFLGDPNFERSVVLLCEHNAQGSFGLVLNQTTNLHLDDVIENVYGELPLFIGGPVEQNTLHFIHRLGNQIEGAVDIGNGIYWSGDFENIKTLINIGKVSEKDIRLFIGYSGWSAGQLADEMNRNSWIVSETDAHFIFDTPADQFWRAILKRMGGEYKVLSNYPTDPRLN</sequence>
<accession>A0A4Q5M0V3</accession>
<dbReference type="Proteomes" id="UP000293162">
    <property type="component" value="Unassembled WGS sequence"/>
</dbReference>
<dbReference type="PANTHER" id="PTHR30327:SF1">
    <property type="entry name" value="UPF0301 PROTEIN YQGE"/>
    <property type="match status" value="1"/>
</dbReference>
<evidence type="ECO:0000256" key="2">
    <source>
        <dbReference type="HAMAP-Rule" id="MF_00758"/>
    </source>
</evidence>
<dbReference type="InterPro" id="IPR003774">
    <property type="entry name" value="AlgH-like"/>
</dbReference>
<evidence type="ECO:0000313" key="4">
    <source>
        <dbReference type="Proteomes" id="UP000293162"/>
    </source>
</evidence>
<comment type="caution">
    <text evidence="3">The sequence shown here is derived from an EMBL/GenBank/DDBJ whole genome shotgun (WGS) entry which is preliminary data.</text>
</comment>
<reference evidence="3 4" key="1">
    <citation type="submission" date="2019-02" db="EMBL/GenBank/DDBJ databases">
        <title>Bacterial novel species Emticicia sp. 17J42-9 isolated from soil.</title>
        <authorList>
            <person name="Jung H.-Y."/>
        </authorList>
    </citation>
    <scope>NUCLEOTIDE SEQUENCE [LARGE SCALE GENOMIC DNA]</scope>
    <source>
        <strain evidence="3 4">17J42-9</strain>
    </source>
</reference>
<evidence type="ECO:0000313" key="3">
    <source>
        <dbReference type="EMBL" id="RYU95831.1"/>
    </source>
</evidence>
<protein>
    <recommendedName>
        <fullName evidence="2">UPF0301 protein EWM59_09385</fullName>
    </recommendedName>
</protein>
<dbReference type="PANTHER" id="PTHR30327">
    <property type="entry name" value="UNCHARACTERIZED PROTEIN YQGE"/>
    <property type="match status" value="1"/>
</dbReference>